<dbReference type="Proteomes" id="UP000235589">
    <property type="component" value="Chromosome"/>
</dbReference>
<dbReference type="InterPro" id="IPR010697">
    <property type="entry name" value="YspA"/>
</dbReference>
<dbReference type="PANTHER" id="PTHR38440:SF1">
    <property type="entry name" value="UPF0398 PROTEIN SPR0331"/>
    <property type="match status" value="1"/>
</dbReference>
<protein>
    <recommendedName>
        <fullName evidence="3">DUF1273 domain-containing protein</fullName>
    </recommendedName>
</protein>
<reference evidence="1 2" key="1">
    <citation type="submission" date="2017-04" db="EMBL/GenBank/DDBJ databases">
        <title>Monoglobus pectinilyticus 14 draft genome.</title>
        <authorList>
            <person name="Kim C."/>
            <person name="Rosendale D.I."/>
            <person name="Kelly W.J."/>
            <person name="Tannock G.W."/>
            <person name="Patchett M.L."/>
            <person name="Jordens J.Z."/>
        </authorList>
    </citation>
    <scope>NUCLEOTIDE SEQUENCE [LARGE SCALE GENOMIC DNA]</scope>
    <source>
        <strain evidence="1 2">14</strain>
    </source>
</reference>
<gene>
    <name evidence="1" type="ORF">B9O19_01435</name>
</gene>
<keyword evidence="2" id="KW-1185">Reference proteome</keyword>
<dbReference type="EMBL" id="CP020991">
    <property type="protein sequence ID" value="AUO19596.1"/>
    <property type="molecule type" value="Genomic_DNA"/>
</dbReference>
<name>A0A2K9P2Y9_9FIRM</name>
<evidence type="ECO:0000313" key="1">
    <source>
        <dbReference type="EMBL" id="AUO19596.1"/>
    </source>
</evidence>
<dbReference type="SUPFAM" id="SSF102405">
    <property type="entry name" value="MCP/YpsA-like"/>
    <property type="match status" value="1"/>
</dbReference>
<dbReference type="Gene3D" id="3.40.50.450">
    <property type="match status" value="1"/>
</dbReference>
<dbReference type="RefSeq" id="WP_102365792.1">
    <property type="nucleotide sequence ID" value="NZ_CP020991.1"/>
</dbReference>
<organism evidence="1 2">
    <name type="scientific">Monoglobus pectinilyticus</name>
    <dbReference type="NCBI Taxonomy" id="1981510"/>
    <lineage>
        <taxon>Bacteria</taxon>
        <taxon>Bacillati</taxon>
        <taxon>Bacillota</taxon>
        <taxon>Clostridia</taxon>
        <taxon>Monoglobales</taxon>
        <taxon>Monoglobaceae</taxon>
        <taxon>Monoglobus</taxon>
    </lineage>
</organism>
<evidence type="ECO:0000313" key="2">
    <source>
        <dbReference type="Proteomes" id="UP000235589"/>
    </source>
</evidence>
<dbReference type="PANTHER" id="PTHR38440">
    <property type="entry name" value="UPF0398 PROTEIN YPSA"/>
    <property type="match status" value="1"/>
</dbReference>
<dbReference type="KEGG" id="mpec:B9O19_01435"/>
<evidence type="ECO:0008006" key="3">
    <source>
        <dbReference type="Google" id="ProtNLM"/>
    </source>
</evidence>
<proteinExistence type="predicted"/>
<accession>A0A2K9P2Y9</accession>
<dbReference type="AlphaFoldDB" id="A0A2K9P2Y9"/>
<dbReference type="OrthoDB" id="1795759at2"/>
<sequence>MKFTAENNINQKNTCCFSGHRIVKSQDYDNILANLDKILETLYNKGITNFISGGALGFDTLAAESVIKLRSKYSNIRLILALPCKDQACKWNKIQKNQYTKLLGSADEVIYVSESYTPECMHKRNRFMVDNSSAVIVYILSMSSGTAYTTNYALDSGHCRIINVLTGDFED</sequence>
<dbReference type="GeneID" id="98062834"/>
<dbReference type="Pfam" id="PF06908">
    <property type="entry name" value="YpsA"/>
    <property type="match status" value="1"/>
</dbReference>